<sequence length="528" mass="56818">MAAADDSAINNHSPRASGISNDGLSSPQLRRRNISSPWAQIVRGEPETIPSYPSSPSSSSAISHQEQIPYSDSSPVKASSSLPDNSAVEAQQESSDNGNSNVGRGKKPAWNRLSNGVVEVGPVMGAFSWPALSESARASPKSPSDSLKVLSDGSVSVSQGPVIASSPQKQATGNANPNSTLNHGFPVRQNSIKRGGSGGGSSSDGFTQPPPPPPPPPPLVETPQNNSGTPGLAVPDSSPRYPLHRGNNWETGPRGGFVSQPHSGNDHPQQRNSFRRPNGGPHLRGDGPHHNNYGGKRDGWNPHRSFNSRDVYMQQQRVVPRGYIRTPPPNSTPFIGPPAVRPFGNPMGFSDMSPLYYVPALSPESLRSVPFVGHASPPALFVPLPDPHLCAMLVKQIDFYFSNENLIKDTFLRKKMDEQGWVPITLIAGFPRVAQMSNNIQYVLDAVKTSTVLEVQGDKVRKRDGWMEWILPPSNRFPTVSGPQFQDPHTEAVLSRRSSGELTNQSQASNEEGMGKVTDQAGPDEFLS</sequence>
<accession>A0A835DMA2</accession>
<dbReference type="GO" id="GO:0003723">
    <property type="term" value="F:RNA binding"/>
    <property type="evidence" value="ECO:0007669"/>
    <property type="project" value="UniProtKB-UniRule"/>
</dbReference>
<feature type="region of interest" description="Disordered" evidence="3">
    <location>
        <begin position="133"/>
        <end position="306"/>
    </location>
</feature>
<feature type="compositionally biased region" description="Polar residues" evidence="3">
    <location>
        <begin position="496"/>
        <end position="510"/>
    </location>
</feature>
<dbReference type="InterPro" id="IPR036388">
    <property type="entry name" value="WH-like_DNA-bd_sf"/>
</dbReference>
<comment type="caution">
    <text evidence="5">The sequence shown here is derived from an EMBL/GenBank/DDBJ whole genome shotgun (WGS) entry which is preliminary data.</text>
</comment>
<evidence type="ECO:0000256" key="1">
    <source>
        <dbReference type="ARBA" id="ARBA00022884"/>
    </source>
</evidence>
<keyword evidence="1 2" id="KW-0694">RNA-binding</keyword>
<dbReference type="EMBL" id="JABCRI010000006">
    <property type="protein sequence ID" value="KAF8405437.1"/>
    <property type="molecule type" value="Genomic_DNA"/>
</dbReference>
<feature type="compositionally biased region" description="Polar residues" evidence="3">
    <location>
        <begin position="8"/>
        <end position="38"/>
    </location>
</feature>
<feature type="region of interest" description="Disordered" evidence="3">
    <location>
        <begin position="1"/>
        <end position="112"/>
    </location>
</feature>
<dbReference type="Proteomes" id="UP000655225">
    <property type="component" value="Unassembled WGS sequence"/>
</dbReference>
<dbReference type="CDD" id="cd07323">
    <property type="entry name" value="LAM"/>
    <property type="match status" value="1"/>
</dbReference>
<feature type="compositionally biased region" description="Polar residues" evidence="3">
    <location>
        <begin position="153"/>
        <end position="192"/>
    </location>
</feature>
<evidence type="ECO:0000256" key="3">
    <source>
        <dbReference type="SAM" id="MobiDB-lite"/>
    </source>
</evidence>
<dbReference type="Gene3D" id="1.10.10.10">
    <property type="entry name" value="Winged helix-like DNA-binding domain superfamily/Winged helix DNA-binding domain"/>
    <property type="match status" value="1"/>
</dbReference>
<dbReference type="AlphaFoldDB" id="A0A835DMA2"/>
<proteinExistence type="predicted"/>
<dbReference type="PROSITE" id="PS50961">
    <property type="entry name" value="HTH_LA"/>
    <property type="match status" value="1"/>
</dbReference>
<gene>
    <name evidence="5" type="ORF">HHK36_010343</name>
</gene>
<dbReference type="PANTHER" id="PTHR22792">
    <property type="entry name" value="LUPUS LA PROTEIN-RELATED"/>
    <property type="match status" value="1"/>
</dbReference>
<dbReference type="SUPFAM" id="SSF46785">
    <property type="entry name" value="Winged helix' DNA-binding domain"/>
    <property type="match status" value="1"/>
</dbReference>
<feature type="compositionally biased region" description="Basic and acidic residues" evidence="3">
    <location>
        <begin position="283"/>
        <end position="301"/>
    </location>
</feature>
<dbReference type="SMART" id="SM00715">
    <property type="entry name" value="LA"/>
    <property type="match status" value="1"/>
</dbReference>
<protein>
    <recommendedName>
        <fullName evidence="4">HTH La-type RNA-binding domain-containing protein</fullName>
    </recommendedName>
</protein>
<dbReference type="InterPro" id="IPR045180">
    <property type="entry name" value="La_dom_prot"/>
</dbReference>
<feature type="compositionally biased region" description="Pro residues" evidence="3">
    <location>
        <begin position="208"/>
        <end position="220"/>
    </location>
</feature>
<evidence type="ECO:0000313" key="5">
    <source>
        <dbReference type="EMBL" id="KAF8405437.1"/>
    </source>
</evidence>
<dbReference type="OMA" id="NMANFST"/>
<feature type="domain" description="HTH La-type RNA-binding" evidence="4">
    <location>
        <begin position="383"/>
        <end position="472"/>
    </location>
</feature>
<evidence type="ECO:0000313" key="6">
    <source>
        <dbReference type="Proteomes" id="UP000655225"/>
    </source>
</evidence>
<feature type="region of interest" description="Disordered" evidence="3">
    <location>
        <begin position="478"/>
        <end position="528"/>
    </location>
</feature>
<feature type="compositionally biased region" description="Polar residues" evidence="3">
    <location>
        <begin position="61"/>
        <end position="102"/>
    </location>
</feature>
<dbReference type="InterPro" id="IPR006630">
    <property type="entry name" value="La_HTH"/>
</dbReference>
<dbReference type="OrthoDB" id="340227at2759"/>
<dbReference type="GO" id="GO:0005737">
    <property type="term" value="C:cytoplasm"/>
    <property type="evidence" value="ECO:0007669"/>
    <property type="project" value="UniProtKB-ARBA"/>
</dbReference>
<dbReference type="PANTHER" id="PTHR22792:SF132">
    <property type="entry name" value="LA-RELATED PROTEIN 1"/>
    <property type="match status" value="1"/>
</dbReference>
<organism evidence="5 6">
    <name type="scientific">Tetracentron sinense</name>
    <name type="common">Spur-leaf</name>
    <dbReference type="NCBI Taxonomy" id="13715"/>
    <lineage>
        <taxon>Eukaryota</taxon>
        <taxon>Viridiplantae</taxon>
        <taxon>Streptophyta</taxon>
        <taxon>Embryophyta</taxon>
        <taxon>Tracheophyta</taxon>
        <taxon>Spermatophyta</taxon>
        <taxon>Magnoliopsida</taxon>
        <taxon>Trochodendrales</taxon>
        <taxon>Trochodendraceae</taxon>
        <taxon>Tetracentron</taxon>
    </lineage>
</organism>
<feature type="compositionally biased region" description="Low complexity" evidence="3">
    <location>
        <begin position="50"/>
        <end position="60"/>
    </location>
</feature>
<dbReference type="InterPro" id="IPR036390">
    <property type="entry name" value="WH_DNA-bd_sf"/>
</dbReference>
<dbReference type="Pfam" id="PF05383">
    <property type="entry name" value="La"/>
    <property type="match status" value="1"/>
</dbReference>
<evidence type="ECO:0000256" key="2">
    <source>
        <dbReference type="PROSITE-ProRule" id="PRU00332"/>
    </source>
</evidence>
<name>A0A835DMA2_TETSI</name>
<keyword evidence="6" id="KW-1185">Reference proteome</keyword>
<reference evidence="5 6" key="1">
    <citation type="submission" date="2020-04" db="EMBL/GenBank/DDBJ databases">
        <title>Plant Genome Project.</title>
        <authorList>
            <person name="Zhang R.-G."/>
        </authorList>
    </citation>
    <scope>NUCLEOTIDE SEQUENCE [LARGE SCALE GENOMIC DNA]</scope>
    <source>
        <strain evidence="5">YNK0</strain>
        <tissue evidence="5">Leaf</tissue>
    </source>
</reference>
<evidence type="ECO:0000259" key="4">
    <source>
        <dbReference type="PROSITE" id="PS50961"/>
    </source>
</evidence>